<dbReference type="NCBIfam" id="NF047832">
    <property type="entry name" value="caspase_w_EACC1"/>
    <property type="match status" value="1"/>
</dbReference>
<feature type="region of interest" description="Disordered" evidence="1">
    <location>
        <begin position="330"/>
        <end position="426"/>
    </location>
</feature>
<feature type="compositionally biased region" description="Basic and acidic residues" evidence="1">
    <location>
        <begin position="378"/>
        <end position="387"/>
    </location>
</feature>
<evidence type="ECO:0000313" key="4">
    <source>
        <dbReference type="EMBL" id="GES36258.1"/>
    </source>
</evidence>
<evidence type="ECO:0000256" key="1">
    <source>
        <dbReference type="SAM" id="MobiDB-lite"/>
    </source>
</evidence>
<gene>
    <name evidence="4" type="ORF">RAJCM14343_1509</name>
</gene>
<feature type="transmembrane region" description="Helical" evidence="2">
    <location>
        <begin position="601"/>
        <end position="618"/>
    </location>
</feature>
<protein>
    <submittedName>
        <fullName evidence="4">Serine/threonine protein kinase</fullName>
    </submittedName>
</protein>
<evidence type="ECO:0000313" key="5">
    <source>
        <dbReference type="Proteomes" id="UP000325466"/>
    </source>
</evidence>
<evidence type="ECO:0000256" key="2">
    <source>
        <dbReference type="SAM" id="Phobius"/>
    </source>
</evidence>
<feature type="transmembrane region" description="Helical" evidence="2">
    <location>
        <begin position="434"/>
        <end position="453"/>
    </location>
</feature>
<evidence type="ECO:0000259" key="3">
    <source>
        <dbReference type="Pfam" id="PF00656"/>
    </source>
</evidence>
<dbReference type="InterPro" id="IPR011600">
    <property type="entry name" value="Pept_C14_caspase"/>
</dbReference>
<keyword evidence="4" id="KW-0808">Transferase</keyword>
<keyword evidence="2" id="KW-0812">Transmembrane</keyword>
<dbReference type="GO" id="GO:0004674">
    <property type="term" value="F:protein serine/threonine kinase activity"/>
    <property type="evidence" value="ECO:0007669"/>
    <property type="project" value="UniProtKB-KW"/>
</dbReference>
<feature type="transmembrane region" description="Helical" evidence="2">
    <location>
        <begin position="473"/>
        <end position="491"/>
    </location>
</feature>
<dbReference type="SUPFAM" id="SSF52129">
    <property type="entry name" value="Caspase-like"/>
    <property type="match status" value="1"/>
</dbReference>
<feature type="transmembrane region" description="Helical" evidence="2">
    <location>
        <begin position="625"/>
        <end position="643"/>
    </location>
</feature>
<keyword evidence="5" id="KW-1185">Reference proteome</keyword>
<dbReference type="EMBL" id="BLAH01000053">
    <property type="protein sequence ID" value="GES36258.1"/>
    <property type="molecule type" value="Genomic_DNA"/>
</dbReference>
<keyword evidence="2" id="KW-0472">Membrane</keyword>
<dbReference type="InterPro" id="IPR029030">
    <property type="entry name" value="Caspase-like_dom_sf"/>
</dbReference>
<dbReference type="PROSITE" id="PS00018">
    <property type="entry name" value="EF_HAND_1"/>
    <property type="match status" value="1"/>
</dbReference>
<keyword evidence="2" id="KW-1133">Transmembrane helix</keyword>
<feature type="transmembrane region" description="Helical" evidence="2">
    <location>
        <begin position="522"/>
        <end position="548"/>
    </location>
</feature>
<feature type="transmembrane region" description="Helical" evidence="2">
    <location>
        <begin position="569"/>
        <end position="589"/>
    </location>
</feature>
<name>A0ABQ0YI78_9NOCA</name>
<accession>A0ABQ0YI78</accession>
<dbReference type="RefSeq" id="WP_080688628.1">
    <property type="nucleotide sequence ID" value="NZ_BAAAYP010000052.1"/>
</dbReference>
<reference evidence="4 5" key="1">
    <citation type="journal article" date="2018" name="Biodegradation">
        <title>1,4-Dioxane degradation characteristics of Rhodococcus aetherivorans JCM 14343.</title>
        <authorList>
            <person name="Inoue D."/>
            <person name="Tsunoda T."/>
            <person name="Yamamoto N."/>
            <person name="Ike M."/>
            <person name="Sei K."/>
        </authorList>
    </citation>
    <scope>NUCLEOTIDE SEQUENCE [LARGE SCALE GENOMIC DNA]</scope>
    <source>
        <strain evidence="4 5">JCM 14343</strain>
    </source>
</reference>
<feature type="transmembrane region" description="Helical" evidence="2">
    <location>
        <begin position="498"/>
        <end position="516"/>
    </location>
</feature>
<organism evidence="4 5">
    <name type="scientific">Rhodococcus aetherivorans</name>
    <dbReference type="NCBI Taxonomy" id="191292"/>
    <lineage>
        <taxon>Bacteria</taxon>
        <taxon>Bacillati</taxon>
        <taxon>Actinomycetota</taxon>
        <taxon>Actinomycetes</taxon>
        <taxon>Mycobacteriales</taxon>
        <taxon>Nocardiaceae</taxon>
        <taxon>Rhodococcus</taxon>
    </lineage>
</organism>
<comment type="caution">
    <text evidence="4">The sequence shown here is derived from an EMBL/GenBank/DDBJ whole genome shotgun (WGS) entry which is preliminary data.</text>
</comment>
<keyword evidence="4" id="KW-0723">Serine/threonine-protein kinase</keyword>
<feature type="transmembrane region" description="Helical" evidence="2">
    <location>
        <begin position="655"/>
        <end position="673"/>
    </location>
</feature>
<proteinExistence type="predicted"/>
<feature type="domain" description="Peptidase C14 caspase" evidence="3">
    <location>
        <begin position="5"/>
        <end position="232"/>
    </location>
</feature>
<dbReference type="Proteomes" id="UP000325466">
    <property type="component" value="Unassembled WGS sequence"/>
</dbReference>
<dbReference type="Gene3D" id="3.40.50.1460">
    <property type="match status" value="1"/>
</dbReference>
<sequence>MATGRRSALIVACDDYQDPGLQRLRAPTRDAEALASVLRDPLIGGFDVRILMNEPAYVVSEGVEEFFSDRTTEDLLLLHFSCHGVKDEAGELYFAASNTKLSRLGATGVPAEFVSRRMNRSRSRRIVLLLDCCYAGAFERGMTHRADTGMNLHEQLSGRGRAVITASSSMEYSFESGELTDASNDGPSVFTGALVEGLATGEADRNQDGLITLDELYDYVYAKVRACSPNQTPGKWVFGVQGDLHIARRHRRLSEPTPLPVELEQLIDSPISSVRVVAVHELQKLCRGRHLGLAESAQQVLRKLTKDDSRRVAAAASAALREHIRLPVLPSVHSDAGSPKPSQLKASSVTPTPSKPAPAKPAQPFGGPHAFPSPPRRTTNDARHTNPEARPIQHPPEQTNLGHPADGPRSTQERPAHPHPGTIEVNATRNKDALLWRAAGTLTILAAVLMAVNPFVPYVRGSDETLIDIGPHVVLPALATATVIGVAGVGLCSASRRLFGAGMVLGESATLPWFIWNQWEPWTMWGLATWIWYVALWVLVLTAGLAGLAVGRCTEVQLKWGTSTSAASWLLVLIGMLTLVVLAIDQFVIGEHPVTSDNWGAIVWVTMALVIPVCAAAASPRKFAVSLLIGWSGAAAIVAYYSAYSARHAGTDIEMIIIFVALLPALPIIAASSDSHGSGAERHRV</sequence>
<keyword evidence="4" id="KW-0418">Kinase</keyword>
<dbReference type="Pfam" id="PF00656">
    <property type="entry name" value="Peptidase_C14"/>
    <property type="match status" value="1"/>
</dbReference>
<dbReference type="InterPro" id="IPR018247">
    <property type="entry name" value="EF_Hand_1_Ca_BS"/>
</dbReference>